<dbReference type="Proteomes" id="UP000189683">
    <property type="component" value="Plasmid pKNA01"/>
</dbReference>
<accession>A0A9N7H2W2</accession>
<dbReference type="AlphaFoldDB" id="A0A9N7H2W2"/>
<geneLocation type="plasmid" evidence="2">
    <name>pKNA01</name>
</geneLocation>
<evidence type="ECO:0000313" key="4">
    <source>
        <dbReference type="Proteomes" id="UP000189683"/>
    </source>
</evidence>
<gene>
    <name evidence="2" type="ORF">B0W47_16710</name>
    <name evidence="3" type="ORF">CDI09_08940</name>
</gene>
<dbReference type="Pfam" id="PF06056">
    <property type="entry name" value="Terminase_5"/>
    <property type="match status" value="1"/>
</dbReference>
<reference evidence="2 4" key="1">
    <citation type="submission" date="2017-02" db="EMBL/GenBank/DDBJ databases">
        <title>zhang.</title>
        <authorList>
            <person name="Zhang H."/>
        </authorList>
    </citation>
    <scope>NUCLEOTIDE SEQUENCE [LARGE SCALE GENOMIC DNA]</scope>
    <source>
        <strain evidence="2 4">RZS01</strain>
        <plasmid evidence="4">pkna01</plasmid>
        <plasmid evidence="2">pKNA01</plasmid>
    </source>
</reference>
<dbReference type="InterPro" id="IPR010332">
    <property type="entry name" value="ATPase_terminase-su_N"/>
</dbReference>
<dbReference type="EMBL" id="NIRT01000013">
    <property type="protein sequence ID" value="PYD66263.1"/>
    <property type="molecule type" value="Genomic_DNA"/>
</dbReference>
<dbReference type="KEGG" id="kna:B0W47_16710"/>
<organism evidence="2 4">
    <name type="scientific">Komagataeibacter nataicola</name>
    <dbReference type="NCBI Taxonomy" id="265960"/>
    <lineage>
        <taxon>Bacteria</taxon>
        <taxon>Pseudomonadati</taxon>
        <taxon>Pseudomonadota</taxon>
        <taxon>Alphaproteobacteria</taxon>
        <taxon>Acetobacterales</taxon>
        <taxon>Acetobacteraceae</taxon>
        <taxon>Komagataeibacter</taxon>
    </lineage>
</organism>
<protein>
    <recommendedName>
        <fullName evidence="1">Terminase ATPase subunit N-terminal domain-containing protein</fullName>
    </recommendedName>
</protein>
<evidence type="ECO:0000313" key="2">
    <source>
        <dbReference type="EMBL" id="AQU89222.1"/>
    </source>
</evidence>
<keyword evidence="5" id="KW-1185">Reference proteome</keyword>
<dbReference type="Gene3D" id="1.10.10.60">
    <property type="entry name" value="Homeodomain-like"/>
    <property type="match status" value="1"/>
</dbReference>
<proteinExistence type="predicted"/>
<evidence type="ECO:0000313" key="5">
    <source>
        <dbReference type="Proteomes" id="UP000247512"/>
    </source>
</evidence>
<reference evidence="3 5" key="2">
    <citation type="submission" date="2017-06" db="EMBL/GenBank/DDBJ databases">
        <title>A draft genome sequence of Komagataeibacter nataicola LMG 1536.</title>
        <authorList>
            <person name="Skraban J."/>
            <person name="Cleenwerck I."/>
            <person name="Vandamme P."/>
            <person name="Trcek J."/>
        </authorList>
    </citation>
    <scope>NUCLEOTIDE SEQUENCE [LARGE SCALE GENOMIC DNA]</scope>
    <source>
        <strain evidence="3 5">LMG 1536</strain>
    </source>
</reference>
<name>A0A9N7H2W2_9PROT</name>
<evidence type="ECO:0000313" key="3">
    <source>
        <dbReference type="EMBL" id="PYD66263.1"/>
    </source>
</evidence>
<geneLocation type="plasmid" evidence="4">
    <name>pkna01</name>
</geneLocation>
<feature type="domain" description="Terminase ATPase subunit N-terminal" evidence="1">
    <location>
        <begin position="65"/>
        <end position="95"/>
    </location>
</feature>
<sequence>MMTIMNEDYRDGFVDYLITHSLLETAKKYKMSESSVVNYKNRWFTKKDHEDFKKLRKDKRQEEFMKLYYEGFSQMEIAKNMNVTRSVVTYYKQKYIDAK</sequence>
<evidence type="ECO:0000259" key="1">
    <source>
        <dbReference type="Pfam" id="PF06056"/>
    </source>
</evidence>
<dbReference type="EMBL" id="CP019876">
    <property type="protein sequence ID" value="AQU89222.1"/>
    <property type="molecule type" value="Genomic_DNA"/>
</dbReference>
<dbReference type="Proteomes" id="UP000247512">
    <property type="component" value="Unassembled WGS sequence"/>
</dbReference>
<keyword evidence="2" id="KW-0614">Plasmid</keyword>